<proteinExistence type="predicted"/>
<evidence type="ECO:0000313" key="2">
    <source>
        <dbReference type="Proteomes" id="UP001642360"/>
    </source>
</evidence>
<dbReference type="Pfam" id="PF02992">
    <property type="entry name" value="Transposase_21"/>
    <property type="match status" value="1"/>
</dbReference>
<comment type="caution">
    <text evidence="1">The sequence shown here is derived from an EMBL/GenBank/DDBJ whole genome shotgun (WGS) entry which is preliminary data.</text>
</comment>
<evidence type="ECO:0000313" key="1">
    <source>
        <dbReference type="EMBL" id="CAK9158322.1"/>
    </source>
</evidence>
<organism evidence="1 2">
    <name type="scientific">Ilex paraguariensis</name>
    <name type="common">yerba mate</name>
    <dbReference type="NCBI Taxonomy" id="185542"/>
    <lineage>
        <taxon>Eukaryota</taxon>
        <taxon>Viridiplantae</taxon>
        <taxon>Streptophyta</taxon>
        <taxon>Embryophyta</taxon>
        <taxon>Tracheophyta</taxon>
        <taxon>Spermatophyta</taxon>
        <taxon>Magnoliopsida</taxon>
        <taxon>eudicotyledons</taxon>
        <taxon>Gunneridae</taxon>
        <taxon>Pentapetalae</taxon>
        <taxon>asterids</taxon>
        <taxon>campanulids</taxon>
        <taxon>Aquifoliales</taxon>
        <taxon>Aquifoliaceae</taxon>
        <taxon>Ilex</taxon>
    </lineage>
</organism>
<dbReference type="AlphaFoldDB" id="A0ABC8SUD7"/>
<accession>A0ABC8SUD7</accession>
<dbReference type="EMBL" id="CAUOFW020003158">
    <property type="protein sequence ID" value="CAK9158322.1"/>
    <property type="molecule type" value="Genomic_DNA"/>
</dbReference>
<dbReference type="Proteomes" id="UP001642360">
    <property type="component" value="Unassembled WGS sequence"/>
</dbReference>
<sequence>MRWHIEKHVDDGLPRHPADTEAWKEFDKMHESFAQDPHNVRLGLASDGFNPFSNMSTTYCIWPVFRVPYNLPPWKCMKDLFFIMSMLIPRPKSAGNDIDVYLQPLIEELKELWEDGVQTYDAFTGANFLLHAAVIWTINDFPTYGNLSGWSTKGFLACPTCNKETSSMWLKNGKKICYMGHRRFLPIDHVWRHKKNSFDGKKELREAPISLSGDDVLEPLSHIETVKFGKTKPKKRKRDEQLSWTKSSIFFKLPYWKTLKLRHNLDVMHVEKNLCDSILATLMKIDGKTKDNIKTRLDLQTMGIRHQLHMKLDGSSYKMPPACYTMSMAEKKEFL</sequence>
<keyword evidence="2" id="KW-1185">Reference proteome</keyword>
<dbReference type="InterPro" id="IPR004242">
    <property type="entry name" value="Transposase_21"/>
</dbReference>
<gene>
    <name evidence="1" type="ORF">ILEXP_LOCUS26948</name>
</gene>
<dbReference type="PANTHER" id="PTHR10775:SF177">
    <property type="entry name" value="TNP2, PARTIAL"/>
    <property type="match status" value="1"/>
</dbReference>
<reference evidence="1 2" key="1">
    <citation type="submission" date="2024-02" db="EMBL/GenBank/DDBJ databases">
        <authorList>
            <person name="Vignale AGUSTIN F."/>
            <person name="Sosa J E."/>
            <person name="Modenutti C."/>
        </authorList>
    </citation>
    <scope>NUCLEOTIDE SEQUENCE [LARGE SCALE GENOMIC DNA]</scope>
</reference>
<name>A0ABC8SUD7_9AQUA</name>
<dbReference type="PANTHER" id="PTHR10775">
    <property type="entry name" value="OS08G0208400 PROTEIN"/>
    <property type="match status" value="1"/>
</dbReference>
<protein>
    <recommendedName>
        <fullName evidence="3">Transposase</fullName>
    </recommendedName>
</protein>
<evidence type="ECO:0008006" key="3">
    <source>
        <dbReference type="Google" id="ProtNLM"/>
    </source>
</evidence>